<dbReference type="Gene3D" id="4.10.530.10">
    <property type="entry name" value="Gamma-fibrinogen Carboxyl Terminal Fragment, domain 2"/>
    <property type="match status" value="1"/>
</dbReference>
<reference evidence="3" key="1">
    <citation type="submission" date="2021-03" db="EMBL/GenBank/DDBJ databases">
        <authorList>
            <person name="Bekaert M."/>
        </authorList>
    </citation>
    <scope>NUCLEOTIDE SEQUENCE</scope>
</reference>
<feature type="transmembrane region" description="Helical" evidence="1">
    <location>
        <begin position="7"/>
        <end position="24"/>
    </location>
</feature>
<dbReference type="SUPFAM" id="SSF56496">
    <property type="entry name" value="Fibrinogen C-terminal domain-like"/>
    <property type="match status" value="1"/>
</dbReference>
<dbReference type="Proteomes" id="UP000683360">
    <property type="component" value="Unassembled WGS sequence"/>
</dbReference>
<dbReference type="Pfam" id="PF00147">
    <property type="entry name" value="Fibrinogen_C"/>
    <property type="match status" value="1"/>
</dbReference>
<gene>
    <name evidence="3" type="ORF">MEDL_67317</name>
</gene>
<dbReference type="PANTHER" id="PTHR19143">
    <property type="entry name" value="FIBRINOGEN/TENASCIN/ANGIOPOEITIN"/>
    <property type="match status" value="1"/>
</dbReference>
<dbReference type="PROSITE" id="PS51406">
    <property type="entry name" value="FIBRINOGEN_C_2"/>
    <property type="match status" value="2"/>
</dbReference>
<accession>A0A8S3VEB1</accession>
<dbReference type="SUPFAM" id="SSF57414">
    <property type="entry name" value="Hairpin loop containing domain-like"/>
    <property type="match status" value="1"/>
</dbReference>
<name>A0A8S3VEB1_MYTED</name>
<dbReference type="InterPro" id="IPR003609">
    <property type="entry name" value="Pan_app"/>
</dbReference>
<keyword evidence="1" id="KW-1133">Transmembrane helix</keyword>
<dbReference type="InterPro" id="IPR050373">
    <property type="entry name" value="Fibrinogen_C-term_domain"/>
</dbReference>
<protein>
    <recommendedName>
        <fullName evidence="2">Fibrinogen C-terminal domain-containing protein</fullName>
    </recommendedName>
</protein>
<dbReference type="OrthoDB" id="5946792at2759"/>
<keyword evidence="1" id="KW-0472">Membrane</keyword>
<dbReference type="InterPro" id="IPR002181">
    <property type="entry name" value="Fibrinogen_a/b/g_C_dom"/>
</dbReference>
<feature type="domain" description="Fibrinogen C-terminal" evidence="2">
    <location>
        <begin position="175"/>
        <end position="262"/>
    </location>
</feature>
<dbReference type="Pfam" id="PF00024">
    <property type="entry name" value="PAN_1"/>
    <property type="match status" value="1"/>
</dbReference>
<dbReference type="EMBL" id="CAJPWZ010003289">
    <property type="protein sequence ID" value="CAG2255935.1"/>
    <property type="molecule type" value="Genomic_DNA"/>
</dbReference>
<evidence type="ECO:0000313" key="4">
    <source>
        <dbReference type="Proteomes" id="UP000683360"/>
    </source>
</evidence>
<sequence length="263" mass="30337">MKHVMPVVNYVVVCGIFLNFDLLLCQQCTVRTLRVDPDKTESRHQGYTFISFEQIGPNTCFDECIRRPRCLSFNYNRINRHCEINEGNRETDVVEGSHYVYVNIEQYKKVLRSKETIIIIKTSIIAIQLLAPTQPVSDCSRLHKEMPSGTYTIRLNQFQIINVYCDMDTDGGGWTVSDSMKDSNNTLNGVMFSTTDQDNDERSKNCVRDSKKGPWWHRSCSYSNLNGQYKSEGIRGGTTIHWITWHGRIALKASEMKIRPSFE</sequence>
<feature type="domain" description="Fibrinogen C-terminal" evidence="2">
    <location>
        <begin position="130"/>
        <end position="174"/>
    </location>
</feature>
<dbReference type="InterPro" id="IPR014716">
    <property type="entry name" value="Fibrinogen_a/b/g_C_1"/>
</dbReference>
<keyword evidence="1" id="KW-0812">Transmembrane</keyword>
<keyword evidence="4" id="KW-1185">Reference proteome</keyword>
<comment type="caution">
    <text evidence="3">The sequence shown here is derived from an EMBL/GenBank/DDBJ whole genome shotgun (WGS) entry which is preliminary data.</text>
</comment>
<dbReference type="NCBIfam" id="NF040941">
    <property type="entry name" value="GGGWT_bact"/>
    <property type="match status" value="1"/>
</dbReference>
<evidence type="ECO:0000313" key="3">
    <source>
        <dbReference type="EMBL" id="CAG2255935.1"/>
    </source>
</evidence>
<dbReference type="SMART" id="SM00186">
    <property type="entry name" value="FBG"/>
    <property type="match status" value="1"/>
</dbReference>
<organism evidence="3 4">
    <name type="scientific">Mytilus edulis</name>
    <name type="common">Blue mussel</name>
    <dbReference type="NCBI Taxonomy" id="6550"/>
    <lineage>
        <taxon>Eukaryota</taxon>
        <taxon>Metazoa</taxon>
        <taxon>Spiralia</taxon>
        <taxon>Lophotrochozoa</taxon>
        <taxon>Mollusca</taxon>
        <taxon>Bivalvia</taxon>
        <taxon>Autobranchia</taxon>
        <taxon>Pteriomorphia</taxon>
        <taxon>Mytilida</taxon>
        <taxon>Mytiloidea</taxon>
        <taxon>Mytilidae</taxon>
        <taxon>Mytilinae</taxon>
        <taxon>Mytilus</taxon>
    </lineage>
</organism>
<evidence type="ECO:0000256" key="1">
    <source>
        <dbReference type="SAM" id="Phobius"/>
    </source>
</evidence>
<dbReference type="AlphaFoldDB" id="A0A8S3VEB1"/>
<proteinExistence type="predicted"/>
<dbReference type="Gene3D" id="3.90.215.10">
    <property type="entry name" value="Gamma Fibrinogen, chain A, domain 1"/>
    <property type="match status" value="1"/>
</dbReference>
<evidence type="ECO:0000259" key="2">
    <source>
        <dbReference type="PROSITE" id="PS51406"/>
    </source>
</evidence>
<dbReference type="InterPro" id="IPR036056">
    <property type="entry name" value="Fibrinogen-like_C"/>
</dbReference>
<dbReference type="GO" id="GO:0005615">
    <property type="term" value="C:extracellular space"/>
    <property type="evidence" value="ECO:0007669"/>
    <property type="project" value="TreeGrafter"/>
</dbReference>